<dbReference type="FunFam" id="3.40.50.300:FF:000589">
    <property type="entry name" value="ABC transporter, ATP-binding subunit"/>
    <property type="match status" value="1"/>
</dbReference>
<evidence type="ECO:0000256" key="1">
    <source>
        <dbReference type="ARBA" id="ARBA00004202"/>
    </source>
</evidence>
<keyword evidence="4" id="KW-0547">Nucleotide-binding</keyword>
<keyword evidence="2" id="KW-0813">Transport</keyword>
<keyword evidence="7" id="KW-0472">Membrane</keyword>
<comment type="caution">
    <text evidence="10">The sequence shown here is derived from an EMBL/GenBank/DDBJ whole genome shotgun (WGS) entry which is preliminary data.</text>
</comment>
<name>A0A2M8W3X1_9MICO</name>
<dbReference type="SMART" id="SM00382">
    <property type="entry name" value="AAA"/>
    <property type="match status" value="1"/>
</dbReference>
<keyword evidence="8" id="KW-0046">Antibiotic resistance</keyword>
<dbReference type="CDD" id="cd03230">
    <property type="entry name" value="ABC_DR_subfamily_A"/>
    <property type="match status" value="1"/>
</dbReference>
<dbReference type="GO" id="GO:0046677">
    <property type="term" value="P:response to antibiotic"/>
    <property type="evidence" value="ECO:0007669"/>
    <property type="project" value="UniProtKB-KW"/>
</dbReference>
<dbReference type="InterPro" id="IPR050763">
    <property type="entry name" value="ABC_transporter_ATP-binding"/>
</dbReference>
<evidence type="ECO:0000256" key="8">
    <source>
        <dbReference type="ARBA" id="ARBA00023251"/>
    </source>
</evidence>
<dbReference type="PANTHER" id="PTHR42711:SF16">
    <property type="entry name" value="ABC TRANSPORTER ATP-BINDING PROTEIN"/>
    <property type="match status" value="1"/>
</dbReference>
<dbReference type="InterPro" id="IPR003439">
    <property type="entry name" value="ABC_transporter-like_ATP-bd"/>
</dbReference>
<keyword evidence="5 10" id="KW-0067">ATP-binding</keyword>
<dbReference type="PROSITE" id="PS50893">
    <property type="entry name" value="ABC_TRANSPORTER_2"/>
    <property type="match status" value="1"/>
</dbReference>
<accession>A0A2M8W3X1</accession>
<dbReference type="InterPro" id="IPR003593">
    <property type="entry name" value="AAA+_ATPase"/>
</dbReference>
<dbReference type="Gene3D" id="3.40.50.300">
    <property type="entry name" value="P-loop containing nucleotide triphosphate hydrolases"/>
    <property type="match status" value="1"/>
</dbReference>
<evidence type="ECO:0000256" key="4">
    <source>
        <dbReference type="ARBA" id="ARBA00022741"/>
    </source>
</evidence>
<dbReference type="EMBL" id="PGTZ01000011">
    <property type="protein sequence ID" value="PJI85622.1"/>
    <property type="molecule type" value="Genomic_DNA"/>
</dbReference>
<feature type="domain" description="ABC transporter" evidence="9">
    <location>
        <begin position="19"/>
        <end position="244"/>
    </location>
</feature>
<proteinExistence type="predicted"/>
<gene>
    <name evidence="10" type="ORF">CLV34_2805</name>
</gene>
<dbReference type="PANTHER" id="PTHR42711">
    <property type="entry name" value="ABC TRANSPORTER ATP-BINDING PROTEIN"/>
    <property type="match status" value="1"/>
</dbReference>
<dbReference type="GO" id="GO:0005886">
    <property type="term" value="C:plasma membrane"/>
    <property type="evidence" value="ECO:0007669"/>
    <property type="project" value="UniProtKB-SubCell"/>
</dbReference>
<evidence type="ECO:0000259" key="9">
    <source>
        <dbReference type="PROSITE" id="PS50893"/>
    </source>
</evidence>
<evidence type="ECO:0000313" key="11">
    <source>
        <dbReference type="Proteomes" id="UP000231586"/>
    </source>
</evidence>
<organism evidence="10 11">
    <name type="scientific">Luteimicrobium subarcticum</name>
    <dbReference type="NCBI Taxonomy" id="620910"/>
    <lineage>
        <taxon>Bacteria</taxon>
        <taxon>Bacillati</taxon>
        <taxon>Actinomycetota</taxon>
        <taxon>Actinomycetes</taxon>
        <taxon>Micrococcales</taxon>
        <taxon>Luteimicrobium</taxon>
    </lineage>
</organism>
<dbReference type="PROSITE" id="PS00211">
    <property type="entry name" value="ABC_TRANSPORTER_1"/>
    <property type="match status" value="1"/>
</dbReference>
<dbReference type="InterPro" id="IPR027417">
    <property type="entry name" value="P-loop_NTPase"/>
</dbReference>
<evidence type="ECO:0000256" key="3">
    <source>
        <dbReference type="ARBA" id="ARBA00022475"/>
    </source>
</evidence>
<dbReference type="AlphaFoldDB" id="A0A2M8W3X1"/>
<reference evidence="10 11" key="1">
    <citation type="submission" date="2017-11" db="EMBL/GenBank/DDBJ databases">
        <title>Genomic Encyclopedia of Archaeal and Bacterial Type Strains, Phase II (KMG-II): From Individual Species to Whole Genera.</title>
        <authorList>
            <person name="Goeker M."/>
        </authorList>
    </citation>
    <scope>NUCLEOTIDE SEQUENCE [LARGE SCALE GENOMIC DNA]</scope>
    <source>
        <strain evidence="10 11">DSM 22413</strain>
    </source>
</reference>
<dbReference type="InterPro" id="IPR017871">
    <property type="entry name" value="ABC_transporter-like_CS"/>
</dbReference>
<dbReference type="RefSeq" id="WP_100350908.1">
    <property type="nucleotide sequence ID" value="NZ_PGTZ01000011.1"/>
</dbReference>
<sequence length="333" mass="35553">MPPTPQSVHTPSRPPSAVVEIDHLAKSYGATRAVVDVSLAVDDGEIFGILGPNGSGKTTTVECVSGLRRRDGGTVRVLGLDPLRDRAAIRSQVGVQLQEAELPAKLTVREALALYASFYPSPADWRELVDVLGLGPSLRTRFGSLSGGQQQRLSIALALVGNPRVAILDELTTGLDPAARRETWDLVERVRERGVTVLLVTHFMQEAERLCDRLAVIDAGRVVAVDTPAGLVDRLGTRQELRFRPSQPFDESLLARLDPVADVVRRGAELRVAGTGDVLGAVVSALARAGVVAEGLRVLQPDLDDAFLALVGGHDPLATPDPVTTTTTTQERP</sequence>
<dbReference type="GO" id="GO:0016887">
    <property type="term" value="F:ATP hydrolysis activity"/>
    <property type="evidence" value="ECO:0007669"/>
    <property type="project" value="InterPro"/>
</dbReference>
<dbReference type="SUPFAM" id="SSF52540">
    <property type="entry name" value="P-loop containing nucleoside triphosphate hydrolases"/>
    <property type="match status" value="1"/>
</dbReference>
<dbReference type="Proteomes" id="UP000231586">
    <property type="component" value="Unassembled WGS sequence"/>
</dbReference>
<evidence type="ECO:0000313" key="10">
    <source>
        <dbReference type="EMBL" id="PJI85622.1"/>
    </source>
</evidence>
<dbReference type="Pfam" id="PF00005">
    <property type="entry name" value="ABC_tran"/>
    <property type="match status" value="1"/>
</dbReference>
<keyword evidence="3" id="KW-1003">Cell membrane</keyword>
<keyword evidence="11" id="KW-1185">Reference proteome</keyword>
<evidence type="ECO:0000256" key="2">
    <source>
        <dbReference type="ARBA" id="ARBA00022448"/>
    </source>
</evidence>
<comment type="subcellular location">
    <subcellularLocation>
        <location evidence="1">Cell membrane</location>
        <topology evidence="1">Peripheral membrane protein</topology>
    </subcellularLocation>
</comment>
<dbReference type="OrthoDB" id="9804819at2"/>
<protein>
    <submittedName>
        <fullName evidence="10">ABC-2 type transport system ATP-binding protein</fullName>
    </submittedName>
</protein>
<evidence type="ECO:0000256" key="6">
    <source>
        <dbReference type="ARBA" id="ARBA00022967"/>
    </source>
</evidence>
<evidence type="ECO:0000256" key="5">
    <source>
        <dbReference type="ARBA" id="ARBA00022840"/>
    </source>
</evidence>
<dbReference type="GO" id="GO:0005524">
    <property type="term" value="F:ATP binding"/>
    <property type="evidence" value="ECO:0007669"/>
    <property type="project" value="UniProtKB-KW"/>
</dbReference>
<keyword evidence="6" id="KW-1278">Translocase</keyword>
<evidence type="ECO:0000256" key="7">
    <source>
        <dbReference type="ARBA" id="ARBA00023136"/>
    </source>
</evidence>